<dbReference type="Proteomes" id="UP000816034">
    <property type="component" value="Unassembled WGS sequence"/>
</dbReference>
<sequence length="170" mass="18668">MTSSNHAVCIESTEQLLLRHVELNASNSQSSPIPRINASTQICVQEDQLDDAESNSSSSSINDQLSILAEDEYDDDDIVFTPHPPTTSNGVLTSAPTYMMEESKMIHPNDNNINNTKNLEAEPFSSQLQQSPPKVNAPQPHEEPSTTLHLHHGGTTPSSLLLQPPHYFIV</sequence>
<evidence type="ECO:0000256" key="1">
    <source>
        <dbReference type="SAM" id="MobiDB-lite"/>
    </source>
</evidence>
<proteinExistence type="predicted"/>
<keyword evidence="3" id="KW-1185">Reference proteome</keyword>
<reference evidence="2 3" key="1">
    <citation type="journal article" date="2018" name="BMC Genomics">
        <title>The genome of Naegleria lovaniensis, the basis for a comparative approach to unravel pathogenicity factors of the human pathogenic amoeba N. fowleri.</title>
        <authorList>
            <person name="Liechti N."/>
            <person name="Schurch N."/>
            <person name="Bruggmann R."/>
            <person name="Wittwer M."/>
        </authorList>
    </citation>
    <scope>NUCLEOTIDE SEQUENCE [LARGE SCALE GENOMIC DNA]</scope>
    <source>
        <strain evidence="2 3">ATCC 30569</strain>
    </source>
</reference>
<evidence type="ECO:0000313" key="3">
    <source>
        <dbReference type="Proteomes" id="UP000816034"/>
    </source>
</evidence>
<dbReference type="GeneID" id="68101386"/>
<feature type="compositionally biased region" description="Polar residues" evidence="1">
    <location>
        <begin position="124"/>
        <end position="133"/>
    </location>
</feature>
<dbReference type="EMBL" id="PYSW02000036">
    <property type="protein sequence ID" value="KAG2377847.1"/>
    <property type="molecule type" value="Genomic_DNA"/>
</dbReference>
<dbReference type="RefSeq" id="XP_044545109.1">
    <property type="nucleotide sequence ID" value="XM_044699063.1"/>
</dbReference>
<comment type="caution">
    <text evidence="2">The sequence shown here is derived from an EMBL/GenBank/DDBJ whole genome shotgun (WGS) entry which is preliminary data.</text>
</comment>
<protein>
    <submittedName>
        <fullName evidence="2">Uncharacterized protein</fullName>
    </submittedName>
</protein>
<evidence type="ECO:0000313" key="2">
    <source>
        <dbReference type="EMBL" id="KAG2377847.1"/>
    </source>
</evidence>
<name>A0AA88KEW9_NAELO</name>
<gene>
    <name evidence="2" type="ORF">C9374_008932</name>
</gene>
<dbReference type="AlphaFoldDB" id="A0AA88KEW9"/>
<accession>A0AA88KEW9</accession>
<feature type="region of interest" description="Disordered" evidence="1">
    <location>
        <begin position="124"/>
        <end position="160"/>
    </location>
</feature>
<organism evidence="2 3">
    <name type="scientific">Naegleria lovaniensis</name>
    <name type="common">Amoeba</name>
    <dbReference type="NCBI Taxonomy" id="51637"/>
    <lineage>
        <taxon>Eukaryota</taxon>
        <taxon>Discoba</taxon>
        <taxon>Heterolobosea</taxon>
        <taxon>Tetramitia</taxon>
        <taxon>Eutetramitia</taxon>
        <taxon>Vahlkampfiidae</taxon>
        <taxon>Naegleria</taxon>
    </lineage>
</organism>